<dbReference type="AlphaFoldDB" id="A0A199VYZ3"/>
<proteinExistence type="predicted"/>
<feature type="compositionally biased region" description="Basic and acidic residues" evidence="1">
    <location>
        <begin position="64"/>
        <end position="77"/>
    </location>
</feature>
<sequence length="77" mass="8628">MARRSRVYVLILLVLAVTLSIVYSASVQDTAVPEIYEIDYQGPETHSLPPPGLPYRGPNLANWRKRDAGRDRNPVHG</sequence>
<accession>A0A199VYZ3</accession>
<reference evidence="3 4" key="1">
    <citation type="journal article" date="2016" name="DNA Res.">
        <title>The draft genome of MD-2 pineapple using hybrid error correction of long reads.</title>
        <authorList>
            <person name="Redwan R.M."/>
            <person name="Saidin A."/>
            <person name="Kumar S.V."/>
        </authorList>
    </citation>
    <scope>NUCLEOTIDE SEQUENCE [LARGE SCALE GENOMIC DNA]</scope>
    <source>
        <strain evidence="4">cv. MD2</strain>
        <tissue evidence="3">Leaf</tissue>
    </source>
</reference>
<dbReference type="EMBL" id="LSRQ01000532">
    <property type="protein sequence ID" value="OAY82234.1"/>
    <property type="molecule type" value="Genomic_DNA"/>
</dbReference>
<evidence type="ECO:0000313" key="3">
    <source>
        <dbReference type="EMBL" id="OAY82234.1"/>
    </source>
</evidence>
<evidence type="ECO:0000313" key="4">
    <source>
        <dbReference type="Proteomes" id="UP000092600"/>
    </source>
</evidence>
<feature type="chain" id="PRO_5008508507" evidence="2">
    <location>
        <begin position="25"/>
        <end position="77"/>
    </location>
</feature>
<evidence type="ECO:0000256" key="2">
    <source>
        <dbReference type="SAM" id="SignalP"/>
    </source>
</evidence>
<feature type="signal peptide" evidence="2">
    <location>
        <begin position="1"/>
        <end position="24"/>
    </location>
</feature>
<comment type="caution">
    <text evidence="3">The sequence shown here is derived from an EMBL/GenBank/DDBJ whole genome shotgun (WGS) entry which is preliminary data.</text>
</comment>
<name>A0A199VYZ3_ANACO</name>
<evidence type="ECO:0000256" key="1">
    <source>
        <dbReference type="SAM" id="MobiDB-lite"/>
    </source>
</evidence>
<feature type="region of interest" description="Disordered" evidence="1">
    <location>
        <begin position="43"/>
        <end position="77"/>
    </location>
</feature>
<dbReference type="Proteomes" id="UP000092600">
    <property type="component" value="Unassembled WGS sequence"/>
</dbReference>
<organism evidence="3 4">
    <name type="scientific">Ananas comosus</name>
    <name type="common">Pineapple</name>
    <name type="synonym">Ananas ananas</name>
    <dbReference type="NCBI Taxonomy" id="4615"/>
    <lineage>
        <taxon>Eukaryota</taxon>
        <taxon>Viridiplantae</taxon>
        <taxon>Streptophyta</taxon>
        <taxon>Embryophyta</taxon>
        <taxon>Tracheophyta</taxon>
        <taxon>Spermatophyta</taxon>
        <taxon>Magnoliopsida</taxon>
        <taxon>Liliopsida</taxon>
        <taxon>Poales</taxon>
        <taxon>Bromeliaceae</taxon>
        <taxon>Bromelioideae</taxon>
        <taxon>Ananas</taxon>
    </lineage>
</organism>
<protein>
    <submittedName>
        <fullName evidence="3">Uncharacterized protein</fullName>
    </submittedName>
</protein>
<keyword evidence="2" id="KW-0732">Signal</keyword>
<gene>
    <name evidence="3" type="ORF">ACMD2_05746</name>
</gene>